<evidence type="ECO:0000256" key="1">
    <source>
        <dbReference type="SAM" id="SignalP"/>
    </source>
</evidence>
<feature type="chain" id="PRO_5041924064" evidence="1">
    <location>
        <begin position="23"/>
        <end position="173"/>
    </location>
</feature>
<name>A0AAD6WUJ1_9AGAR</name>
<accession>A0AAD6WUJ1</accession>
<reference evidence="2" key="1">
    <citation type="submission" date="2023-03" db="EMBL/GenBank/DDBJ databases">
        <title>Massive genome expansion in bonnet fungi (Mycena s.s.) driven by repeated elements and novel gene families across ecological guilds.</title>
        <authorList>
            <consortium name="Lawrence Berkeley National Laboratory"/>
            <person name="Harder C.B."/>
            <person name="Miyauchi S."/>
            <person name="Viragh M."/>
            <person name="Kuo A."/>
            <person name="Thoen E."/>
            <person name="Andreopoulos B."/>
            <person name="Lu D."/>
            <person name="Skrede I."/>
            <person name="Drula E."/>
            <person name="Henrissat B."/>
            <person name="Morin E."/>
            <person name="Kohler A."/>
            <person name="Barry K."/>
            <person name="LaButti K."/>
            <person name="Morin E."/>
            <person name="Salamov A."/>
            <person name="Lipzen A."/>
            <person name="Mereny Z."/>
            <person name="Hegedus B."/>
            <person name="Baldrian P."/>
            <person name="Stursova M."/>
            <person name="Weitz H."/>
            <person name="Taylor A."/>
            <person name="Grigoriev I.V."/>
            <person name="Nagy L.G."/>
            <person name="Martin F."/>
            <person name="Kauserud H."/>
        </authorList>
    </citation>
    <scope>NUCLEOTIDE SEQUENCE</scope>
    <source>
        <strain evidence="2">CBHHK200</strain>
    </source>
</reference>
<organism evidence="2 3">
    <name type="scientific">Mycena alexandri</name>
    <dbReference type="NCBI Taxonomy" id="1745969"/>
    <lineage>
        <taxon>Eukaryota</taxon>
        <taxon>Fungi</taxon>
        <taxon>Dikarya</taxon>
        <taxon>Basidiomycota</taxon>
        <taxon>Agaricomycotina</taxon>
        <taxon>Agaricomycetes</taxon>
        <taxon>Agaricomycetidae</taxon>
        <taxon>Agaricales</taxon>
        <taxon>Marasmiineae</taxon>
        <taxon>Mycenaceae</taxon>
        <taxon>Mycena</taxon>
    </lineage>
</organism>
<comment type="caution">
    <text evidence="2">The sequence shown here is derived from an EMBL/GenBank/DDBJ whole genome shotgun (WGS) entry which is preliminary data.</text>
</comment>
<feature type="signal peptide" evidence="1">
    <location>
        <begin position="1"/>
        <end position="22"/>
    </location>
</feature>
<proteinExistence type="predicted"/>
<keyword evidence="1" id="KW-0732">Signal</keyword>
<gene>
    <name evidence="2" type="ORF">C8F04DRAFT_1128586</name>
</gene>
<keyword evidence="3" id="KW-1185">Reference proteome</keyword>
<dbReference type="EMBL" id="JARJCM010000154">
    <property type="protein sequence ID" value="KAJ7025340.1"/>
    <property type="molecule type" value="Genomic_DNA"/>
</dbReference>
<evidence type="ECO:0000313" key="3">
    <source>
        <dbReference type="Proteomes" id="UP001218188"/>
    </source>
</evidence>
<evidence type="ECO:0000313" key="2">
    <source>
        <dbReference type="EMBL" id="KAJ7025340.1"/>
    </source>
</evidence>
<protein>
    <submittedName>
        <fullName evidence="2">Uncharacterized protein</fullName>
    </submittedName>
</protein>
<sequence length="173" mass="18480">MHLPTLSSAFAFFLASLASTLATVPAILHPADGTPIPPGASFPFEYLSIADYGTSSHNYSVYLLTSPPAAFAPLRHSRAGITSNYPVAFNYLTFKERYPSDGTGNPNPTNRASSQLAILNFSLPPDGFGAGAFAANNSTVYPVSFQVFNHRQGVIGNRTSFTANRIIHNATTH</sequence>
<dbReference type="Proteomes" id="UP001218188">
    <property type="component" value="Unassembled WGS sequence"/>
</dbReference>
<dbReference type="AlphaFoldDB" id="A0AAD6WUJ1"/>